<comment type="caution">
    <text evidence="1">The sequence shown here is derived from an EMBL/GenBank/DDBJ whole genome shotgun (WGS) entry which is preliminary data.</text>
</comment>
<proteinExistence type="predicted"/>
<reference evidence="1" key="1">
    <citation type="submission" date="2019-04" db="EMBL/GenBank/DDBJ databases">
        <title>Microbes associate with the intestines of laboratory mice.</title>
        <authorList>
            <person name="Navarre W."/>
            <person name="Wong E."/>
            <person name="Huang K."/>
            <person name="Tropini C."/>
            <person name="Ng K."/>
            <person name="Yu B."/>
        </authorList>
    </citation>
    <scope>NUCLEOTIDE SEQUENCE</scope>
    <source>
        <strain evidence="1">NM04_E33</strain>
    </source>
</reference>
<organism evidence="1 2">
    <name type="scientific">Lepagella muris</name>
    <dbReference type="NCBI Taxonomy" id="3032870"/>
    <lineage>
        <taxon>Bacteria</taxon>
        <taxon>Pseudomonadati</taxon>
        <taxon>Bacteroidota</taxon>
        <taxon>Bacteroidia</taxon>
        <taxon>Bacteroidales</taxon>
        <taxon>Muribaculaceae</taxon>
        <taxon>Lepagella</taxon>
    </lineage>
</organism>
<evidence type="ECO:0000313" key="2">
    <source>
        <dbReference type="Proteomes" id="UP000306319"/>
    </source>
</evidence>
<protein>
    <submittedName>
        <fullName evidence="1">RNA pseudouridine synthase</fullName>
    </submittedName>
</protein>
<sequence length="531" mass="60621">MNSPFHYSPSPDLLRAYSEMLQWDIMRHPPFRDEIEKGKMFGILLVKDADGVVSSLAAFSGQIADSFHWQGFVPPIFDYLDEDGYFKVHEREISALNRVISEIENHEYASLLREYETLKAETDNAIEVARRRMAEAKTIRDARRKEGVSQEEETLLIRESQYLKAELHRCKLAARQQLAPILERIDECKARISGLKEKRRRMSENLQRWLFSNFRMLNAEGESKDLNTIFVEYNGIVPPSGSGECCAPKLLQYAYLHDLQPLEIAEFWHGESPRGEVRYHGAHYPACHSKCLPILGWMMRGLDVDQSPSSSLPGELMPEIIYENERFCVVNKPSGLLSVPGKSDAPSVVSLLRKHYGRDVFPAHRLDRDTSGLLLLAFDVRTQSRFHRMFEMRLVKKTYIAVLDGDISVTSHPLEGRISLPLAPDLNDRPRQMVDIYMTNGGKDALTDYRVVQVKDGLTHIEFHPLTGRTHQLRLHAASPLGLGMPIVGDKLYYRNNRTPCSRMLLHASAISFSFNGTPYSFTSNPDFPKK</sequence>
<dbReference type="EMBL" id="SRYB01000027">
    <property type="protein sequence ID" value="TGY77272.1"/>
    <property type="molecule type" value="Genomic_DNA"/>
</dbReference>
<accession>A0AC61RBF0</accession>
<evidence type="ECO:0000313" key="1">
    <source>
        <dbReference type="EMBL" id="TGY77272.1"/>
    </source>
</evidence>
<dbReference type="Proteomes" id="UP000306319">
    <property type="component" value="Unassembled WGS sequence"/>
</dbReference>
<gene>
    <name evidence="1" type="ORF">E5331_15145</name>
</gene>
<keyword evidence="2" id="KW-1185">Reference proteome</keyword>
<name>A0AC61RBF0_9BACT</name>